<dbReference type="Proteomes" id="UP001055879">
    <property type="component" value="Linkage Group LG10"/>
</dbReference>
<evidence type="ECO:0000313" key="2">
    <source>
        <dbReference type="Proteomes" id="UP001055879"/>
    </source>
</evidence>
<sequence>MSSELPPPPPPHNRFKTLSKFKRTIRERTTNGTGSKSSSTNRISTKGDGGEIKGDEERAKLVERFYEIYAERSNTILKATNTWEPIENLSSCPDVIGAFEKRFSVR</sequence>
<comment type="caution">
    <text evidence="1">The sequence shown here is derived from an EMBL/GenBank/DDBJ whole genome shotgun (WGS) entry which is preliminary data.</text>
</comment>
<evidence type="ECO:0000313" key="1">
    <source>
        <dbReference type="EMBL" id="KAI3697325.1"/>
    </source>
</evidence>
<dbReference type="EMBL" id="CM042056">
    <property type="protein sequence ID" value="KAI3697325.1"/>
    <property type="molecule type" value="Genomic_DNA"/>
</dbReference>
<proteinExistence type="predicted"/>
<accession>A0ACB8ZI38</accession>
<reference evidence="2" key="1">
    <citation type="journal article" date="2022" name="Mol. Ecol. Resour.">
        <title>The genomes of chicory, endive, great burdock and yacon provide insights into Asteraceae palaeo-polyploidization history and plant inulin production.</title>
        <authorList>
            <person name="Fan W."/>
            <person name="Wang S."/>
            <person name="Wang H."/>
            <person name="Wang A."/>
            <person name="Jiang F."/>
            <person name="Liu H."/>
            <person name="Zhao H."/>
            <person name="Xu D."/>
            <person name="Zhang Y."/>
        </authorList>
    </citation>
    <scope>NUCLEOTIDE SEQUENCE [LARGE SCALE GENOMIC DNA]</scope>
    <source>
        <strain evidence="2">cv. Niubang</strain>
    </source>
</reference>
<reference evidence="1 2" key="2">
    <citation type="journal article" date="2022" name="Mol. Ecol. Resour.">
        <title>The genomes of chicory, endive, great burdock and yacon provide insights into Asteraceae paleo-polyploidization history and plant inulin production.</title>
        <authorList>
            <person name="Fan W."/>
            <person name="Wang S."/>
            <person name="Wang H."/>
            <person name="Wang A."/>
            <person name="Jiang F."/>
            <person name="Liu H."/>
            <person name="Zhao H."/>
            <person name="Xu D."/>
            <person name="Zhang Y."/>
        </authorList>
    </citation>
    <scope>NUCLEOTIDE SEQUENCE [LARGE SCALE GENOMIC DNA]</scope>
    <source>
        <strain evidence="2">cv. Niubang</strain>
    </source>
</reference>
<keyword evidence="2" id="KW-1185">Reference proteome</keyword>
<gene>
    <name evidence="1" type="ORF">L6452_30265</name>
</gene>
<organism evidence="1 2">
    <name type="scientific">Arctium lappa</name>
    <name type="common">Greater burdock</name>
    <name type="synonym">Lappa major</name>
    <dbReference type="NCBI Taxonomy" id="4217"/>
    <lineage>
        <taxon>Eukaryota</taxon>
        <taxon>Viridiplantae</taxon>
        <taxon>Streptophyta</taxon>
        <taxon>Embryophyta</taxon>
        <taxon>Tracheophyta</taxon>
        <taxon>Spermatophyta</taxon>
        <taxon>Magnoliopsida</taxon>
        <taxon>eudicotyledons</taxon>
        <taxon>Gunneridae</taxon>
        <taxon>Pentapetalae</taxon>
        <taxon>asterids</taxon>
        <taxon>campanulids</taxon>
        <taxon>Asterales</taxon>
        <taxon>Asteraceae</taxon>
        <taxon>Carduoideae</taxon>
        <taxon>Cardueae</taxon>
        <taxon>Arctiinae</taxon>
        <taxon>Arctium</taxon>
    </lineage>
</organism>
<protein>
    <submittedName>
        <fullName evidence="1">Uncharacterized protein</fullName>
    </submittedName>
</protein>
<name>A0ACB8ZI38_ARCLA</name>